<sequence length="280" mass="32989">MKVDISSTAVEKGIDLAKDFLDKLISPAIEETGLLIKDQIASWRFKNQIKTLNRAQEFCEKHNIKPKEISFKLICPLLEYASLEEDEKLQDKWAILISNLVDSEQNIENHVFPYILSQISLNEYDSLEKSFLEKQVRVNKLKKELEISKIEYPSKEKEIIENIEKHKEDIFSKWKYEKELRELKDSENKILNLIKEPESLNDSDIKEFEISNLVRLGLIKNIIEHYIHSQPITIPSRNEYEYEEDIKVDLEIGIDQDYEYYNLTELGELFISACTEKNKL</sequence>
<protein>
    <submittedName>
        <fullName evidence="2">DUF4393 domain-containing protein</fullName>
    </submittedName>
</protein>
<dbReference type="InterPro" id="IPR025506">
    <property type="entry name" value="Abi_alpha"/>
</dbReference>
<evidence type="ECO:0000256" key="1">
    <source>
        <dbReference type="SAM" id="Coils"/>
    </source>
</evidence>
<accession>A0A9X1XSD5</accession>
<evidence type="ECO:0000313" key="2">
    <source>
        <dbReference type="EMBL" id="MCK8142905.1"/>
    </source>
</evidence>
<name>A0A9X1XSD5_9FLAO</name>
<dbReference type="Proteomes" id="UP001139260">
    <property type="component" value="Unassembled WGS sequence"/>
</dbReference>
<dbReference type="EMBL" id="JALNUB010000009">
    <property type="protein sequence ID" value="MCK8142905.1"/>
    <property type="molecule type" value="Genomic_DNA"/>
</dbReference>
<evidence type="ECO:0000313" key="3">
    <source>
        <dbReference type="Proteomes" id="UP001139260"/>
    </source>
</evidence>
<proteinExistence type="predicted"/>
<dbReference type="AlphaFoldDB" id="A0A9X1XSD5"/>
<gene>
    <name evidence="2" type="ORF">MW871_13470</name>
</gene>
<keyword evidence="3" id="KW-1185">Reference proteome</keyword>
<feature type="coiled-coil region" evidence="1">
    <location>
        <begin position="124"/>
        <end position="196"/>
    </location>
</feature>
<reference evidence="2" key="1">
    <citation type="submission" date="2022-04" db="EMBL/GenBank/DDBJ databases">
        <title>Flavobacterium pygoscelis sp. nov. isolated from Chinstrap chick (Pygoscelis antarcticus).</title>
        <authorList>
            <person name="Irgang R."/>
            <person name="Poblete-Morales M."/>
            <person name="Avendano-Herrera R."/>
        </authorList>
    </citation>
    <scope>NUCLEOTIDE SEQUENCE</scope>
    <source>
        <strain evidence="2">I-SCBP12n</strain>
    </source>
</reference>
<dbReference type="Pfam" id="PF14337">
    <property type="entry name" value="Abi_alpha"/>
    <property type="match status" value="1"/>
</dbReference>
<organism evidence="2 3">
    <name type="scientific">Flavobacterium pygoscelis</name>
    <dbReference type="NCBI Taxonomy" id="2893176"/>
    <lineage>
        <taxon>Bacteria</taxon>
        <taxon>Pseudomonadati</taxon>
        <taxon>Bacteroidota</taxon>
        <taxon>Flavobacteriia</taxon>
        <taxon>Flavobacteriales</taxon>
        <taxon>Flavobacteriaceae</taxon>
        <taxon>Flavobacterium</taxon>
    </lineage>
</organism>
<keyword evidence="1" id="KW-0175">Coiled coil</keyword>
<comment type="caution">
    <text evidence="2">The sequence shown here is derived from an EMBL/GenBank/DDBJ whole genome shotgun (WGS) entry which is preliminary data.</text>
</comment>
<dbReference type="RefSeq" id="WP_248429004.1">
    <property type="nucleotide sequence ID" value="NZ_JALNUB010000009.1"/>
</dbReference>